<dbReference type="EMBL" id="BLXT01001881">
    <property type="protein sequence ID" value="GFN88741.1"/>
    <property type="molecule type" value="Genomic_DNA"/>
</dbReference>
<dbReference type="Pfam" id="PF01105">
    <property type="entry name" value="EMP24_GP25L"/>
    <property type="match status" value="1"/>
</dbReference>
<reference evidence="10 11" key="1">
    <citation type="journal article" date="2021" name="Elife">
        <title>Chloroplast acquisition without the gene transfer in kleptoplastic sea slugs, Plakobranchus ocellatus.</title>
        <authorList>
            <person name="Maeda T."/>
            <person name="Takahashi S."/>
            <person name="Yoshida T."/>
            <person name="Shimamura S."/>
            <person name="Takaki Y."/>
            <person name="Nagai Y."/>
            <person name="Toyoda A."/>
            <person name="Suzuki Y."/>
            <person name="Arimoto A."/>
            <person name="Ishii H."/>
            <person name="Satoh N."/>
            <person name="Nishiyama T."/>
            <person name="Hasebe M."/>
            <person name="Maruyama T."/>
            <person name="Minagawa J."/>
            <person name="Obokata J."/>
            <person name="Shigenobu S."/>
        </authorList>
    </citation>
    <scope>NUCLEOTIDE SEQUENCE [LARGE SCALE GENOMIC DNA]</scope>
</reference>
<evidence type="ECO:0000256" key="7">
    <source>
        <dbReference type="ARBA" id="ARBA00037847"/>
    </source>
</evidence>
<dbReference type="PROSITE" id="PS50866">
    <property type="entry name" value="GOLD"/>
    <property type="match status" value="1"/>
</dbReference>
<organism evidence="10 11">
    <name type="scientific">Plakobranchus ocellatus</name>
    <dbReference type="NCBI Taxonomy" id="259542"/>
    <lineage>
        <taxon>Eukaryota</taxon>
        <taxon>Metazoa</taxon>
        <taxon>Spiralia</taxon>
        <taxon>Lophotrochozoa</taxon>
        <taxon>Mollusca</taxon>
        <taxon>Gastropoda</taxon>
        <taxon>Heterobranchia</taxon>
        <taxon>Euthyneura</taxon>
        <taxon>Panpulmonata</taxon>
        <taxon>Sacoglossa</taxon>
        <taxon>Placobranchoidea</taxon>
        <taxon>Plakobranchidae</taxon>
        <taxon>Plakobranchus</taxon>
    </lineage>
</organism>
<evidence type="ECO:0000256" key="1">
    <source>
        <dbReference type="ARBA" id="ARBA00004479"/>
    </source>
</evidence>
<feature type="domain" description="GOLD" evidence="9">
    <location>
        <begin position="21"/>
        <end position="103"/>
    </location>
</feature>
<protein>
    <submittedName>
        <fullName evidence="10">Transmembrane emp24 domain-containing protein 7</fullName>
    </submittedName>
</protein>
<keyword evidence="6" id="KW-0472">Membrane</keyword>
<evidence type="ECO:0000259" key="9">
    <source>
        <dbReference type="PROSITE" id="PS50866"/>
    </source>
</evidence>
<evidence type="ECO:0000256" key="8">
    <source>
        <dbReference type="RuleBase" id="RU003827"/>
    </source>
</evidence>
<keyword evidence="3 8" id="KW-0812">Transmembrane</keyword>
<dbReference type="SUPFAM" id="SSF101576">
    <property type="entry name" value="Supernatant protein factor (SPF), C-terminal domain"/>
    <property type="match status" value="1"/>
</dbReference>
<proteinExistence type="inferred from homology"/>
<name>A0AAV3Z0K5_9GAST</name>
<dbReference type="GO" id="GO:0016020">
    <property type="term" value="C:membrane"/>
    <property type="evidence" value="ECO:0007669"/>
    <property type="project" value="UniProtKB-SubCell"/>
</dbReference>
<keyword evidence="4" id="KW-0732">Signal</keyword>
<evidence type="ECO:0000256" key="5">
    <source>
        <dbReference type="ARBA" id="ARBA00022989"/>
    </source>
</evidence>
<dbReference type="GO" id="GO:0012505">
    <property type="term" value="C:endomembrane system"/>
    <property type="evidence" value="ECO:0007669"/>
    <property type="project" value="UniProtKB-SubCell"/>
</dbReference>
<evidence type="ECO:0000256" key="4">
    <source>
        <dbReference type="ARBA" id="ARBA00022729"/>
    </source>
</evidence>
<dbReference type="InterPro" id="IPR036598">
    <property type="entry name" value="GOLD_dom_sf"/>
</dbReference>
<comment type="caution">
    <text evidence="10">The sequence shown here is derived from an EMBL/GenBank/DDBJ whole genome shotgun (WGS) entry which is preliminary data.</text>
</comment>
<dbReference type="PANTHER" id="PTHR22811">
    <property type="entry name" value="TRANSMEMBRANE EMP24 DOMAIN-CONTAINING PROTEIN"/>
    <property type="match status" value="1"/>
</dbReference>
<evidence type="ECO:0000256" key="2">
    <source>
        <dbReference type="ARBA" id="ARBA00007104"/>
    </source>
</evidence>
<dbReference type="InterPro" id="IPR015720">
    <property type="entry name" value="Emp24-like"/>
</dbReference>
<evidence type="ECO:0000313" key="10">
    <source>
        <dbReference type="EMBL" id="GFN88741.1"/>
    </source>
</evidence>
<evidence type="ECO:0000256" key="6">
    <source>
        <dbReference type="ARBA" id="ARBA00023136"/>
    </source>
</evidence>
<dbReference type="InterPro" id="IPR009038">
    <property type="entry name" value="GOLD_dom"/>
</dbReference>
<sequence>MFAVQAVFGGELTFELPDNDRMCFYENVDKGVQATLEFQVITGGNYDVDLELTAPNGQVLYKDIKKQYDSFTWTAQYQGIHTFCFSNEFSTFTHKVVYFDIEVGDEKPAVEEMGEHHTAMTLMETSSVNVFESLKSVIDYQTHHRLREAQGRGFAEDLNERVLYWSVRTKRKRQATFLGHVMRSGKLEHLVTTGKFAGKRSRGRQREKIMDGLATWLGTGKVPDIILAAVKDRGLWKDMIANTYKQGT</sequence>
<keyword evidence="5" id="KW-1133">Transmembrane helix</keyword>
<accession>A0AAV3Z0K5</accession>
<dbReference type="Proteomes" id="UP000735302">
    <property type="component" value="Unassembled WGS sequence"/>
</dbReference>
<evidence type="ECO:0000256" key="3">
    <source>
        <dbReference type="ARBA" id="ARBA00022692"/>
    </source>
</evidence>
<dbReference type="SMART" id="SM01190">
    <property type="entry name" value="EMP24_GP25L"/>
    <property type="match status" value="1"/>
</dbReference>
<keyword evidence="11" id="KW-1185">Reference proteome</keyword>
<dbReference type="AlphaFoldDB" id="A0AAV3Z0K5"/>
<evidence type="ECO:0000313" key="11">
    <source>
        <dbReference type="Proteomes" id="UP000735302"/>
    </source>
</evidence>
<comment type="subcellular location">
    <subcellularLocation>
        <location evidence="7">Endomembrane system</location>
        <topology evidence="7">Single-pass membrane protein</topology>
    </subcellularLocation>
    <subcellularLocation>
        <location evidence="1 8">Membrane</location>
        <topology evidence="1 8">Single-pass type I membrane protein</topology>
    </subcellularLocation>
</comment>
<gene>
    <name evidence="10" type="ORF">PoB_001524700</name>
</gene>
<comment type="similarity">
    <text evidence="2 8">Belongs to the EMP24/GP25L family.</text>
</comment>